<gene>
    <name evidence="3" type="ORF">D4741_14095</name>
</gene>
<feature type="transmembrane region" description="Helical" evidence="1">
    <location>
        <begin position="12"/>
        <end position="39"/>
    </location>
</feature>
<protein>
    <submittedName>
        <fullName evidence="3">HAMP domain-containing protein</fullName>
    </submittedName>
</protein>
<dbReference type="Gene3D" id="1.10.3210.10">
    <property type="entry name" value="Hypothetical protein af1432"/>
    <property type="match status" value="2"/>
</dbReference>
<organism evidence="3 4">
    <name type="scientific">Pseudoalteromonas gelatinilytica</name>
    <dbReference type="NCBI Taxonomy" id="1703256"/>
    <lineage>
        <taxon>Bacteria</taxon>
        <taxon>Pseudomonadati</taxon>
        <taxon>Pseudomonadota</taxon>
        <taxon>Gammaproteobacteria</taxon>
        <taxon>Alteromonadales</taxon>
        <taxon>Pseudoalteromonadaceae</taxon>
        <taxon>Pseudoalteromonas</taxon>
    </lineage>
</organism>
<comment type="caution">
    <text evidence="3">The sequence shown here is derived from an EMBL/GenBank/DDBJ whole genome shotgun (WGS) entry which is preliminary data.</text>
</comment>
<dbReference type="EMBL" id="QYSE01000003">
    <property type="protein sequence ID" value="RJF34510.1"/>
    <property type="molecule type" value="Genomic_DNA"/>
</dbReference>
<keyword evidence="1" id="KW-0812">Transmembrane</keyword>
<dbReference type="Proteomes" id="UP000265938">
    <property type="component" value="Unassembled WGS sequence"/>
</dbReference>
<keyword evidence="1" id="KW-0472">Membrane</keyword>
<proteinExistence type="predicted"/>
<dbReference type="InterPro" id="IPR052020">
    <property type="entry name" value="Cyclic_di-GMP/3'3'-cGAMP_PDE"/>
</dbReference>
<dbReference type="Pfam" id="PF13487">
    <property type="entry name" value="HD_5"/>
    <property type="match status" value="1"/>
</dbReference>
<sequence>MLSRHDKGYKISIRASVLLVFALASLLTGVVAISLHYYFSEKLILQTKSEQFKQTSQQIADHITRINERADNTLSVMIHDTRLFSNSQDNKDILQQVLLEILTRHPDFYSLILGHANGDLLQVINLKGYAKLPSSFQFDEDDHWLVYQITGQGSERKQVTTYLDESLTVRKRDTQATDYDPRTRVWFQDATSTSVTKTEQYVFNVFDVPGYTYAIKSAQTGDVLAIDIASASLNHFLTAQQTKMKHLVESEMYVYRGNGEIIATSKNQSHQHTFDDLSQLIKLDEQQSGLANKAYQFGKMLSVHEKGIEKYMFVLPLPLSSDMQSDEVDYFTVLVSKEDVLAVIKEKIRISILVTGLFLLLLLPVSWFFASSIVNPILKLVGENKKIQQRDYNEVSTLSSHILEIHYLASSMVDMSRSIEQHENSQKALMESFVELIAQAIDDKSPYTAGHCERVPELGIWLADAASGSTDEAFSEFSFKTPDERREFRLAAWLHDCGKITTPEHIVDKGTKLETIYNRIHEVRTRFEVLLRDAKIAYYEQLLAHPEQQSVLKQKLEQQTEKLHADFSFIAACNVGGEFMDEAQLSRLHEVASIKWQRYFDASLGLSPLEEMRMAELKNQHLPVEESLLSDKPSDLIPHEKAVEYPESLGINMAIPEYKYNLGEVYNLSVARGTLTAEDRFKINEHVISTIRMLGSVPFPKELARVPRYASTHHETLKGTGYPRKLTAKQLSIPERVLVLADIFEALTAADRPYKKAKPLSVAVDILAKMVDDDHIDRDVFELFLTSGIYLKYAKQFLHESQIDSVDIQKYLR</sequence>
<dbReference type="Gene3D" id="3.30.450.20">
    <property type="entry name" value="PAS domain"/>
    <property type="match status" value="2"/>
</dbReference>
<feature type="transmembrane region" description="Helical" evidence="1">
    <location>
        <begin position="350"/>
        <end position="370"/>
    </location>
</feature>
<evidence type="ECO:0000313" key="3">
    <source>
        <dbReference type="EMBL" id="RJF34510.1"/>
    </source>
</evidence>
<accession>A0A3A3EHR5</accession>
<name>A0A3A3EHR5_9GAMM</name>
<dbReference type="InterPro" id="IPR037522">
    <property type="entry name" value="HD_GYP_dom"/>
</dbReference>
<dbReference type="Gene3D" id="6.10.340.10">
    <property type="match status" value="1"/>
</dbReference>
<keyword evidence="1" id="KW-1133">Transmembrane helix</keyword>
<dbReference type="AlphaFoldDB" id="A0A3A3EHR5"/>
<evidence type="ECO:0000313" key="4">
    <source>
        <dbReference type="Proteomes" id="UP000265938"/>
    </source>
</evidence>
<dbReference type="InterPro" id="IPR003607">
    <property type="entry name" value="HD/PDEase_dom"/>
</dbReference>
<evidence type="ECO:0000256" key="1">
    <source>
        <dbReference type="SAM" id="Phobius"/>
    </source>
</evidence>
<evidence type="ECO:0000259" key="2">
    <source>
        <dbReference type="PROSITE" id="PS51832"/>
    </source>
</evidence>
<dbReference type="PANTHER" id="PTHR45228:SF5">
    <property type="entry name" value="CYCLIC DI-GMP PHOSPHODIESTERASE VC_1348-RELATED"/>
    <property type="match status" value="1"/>
</dbReference>
<feature type="domain" description="HD-GYP" evidence="2">
    <location>
        <begin position="595"/>
        <end position="799"/>
    </location>
</feature>
<dbReference type="GO" id="GO:0008081">
    <property type="term" value="F:phosphoric diester hydrolase activity"/>
    <property type="evidence" value="ECO:0007669"/>
    <property type="project" value="UniProtKB-ARBA"/>
</dbReference>
<reference evidence="3 4" key="1">
    <citation type="submission" date="2018-09" db="EMBL/GenBank/DDBJ databases">
        <title>Identification of marine bacteria producing industrial enzymes.</title>
        <authorList>
            <person name="Cheng T.H."/>
            <person name="Saidin J."/>
            <person name="Muhd D.D."/>
            <person name="Isa M.N.M."/>
            <person name="Bakar M.F.A."/>
            <person name="Ismail N."/>
        </authorList>
    </citation>
    <scope>NUCLEOTIDE SEQUENCE [LARGE SCALE GENOMIC DNA]</scope>
    <source>
        <strain evidence="3 4">MNAD 1.6</strain>
    </source>
</reference>
<dbReference type="SUPFAM" id="SSF109604">
    <property type="entry name" value="HD-domain/PDEase-like"/>
    <property type="match status" value="2"/>
</dbReference>
<dbReference type="SMART" id="SM00471">
    <property type="entry name" value="HDc"/>
    <property type="match status" value="1"/>
</dbReference>
<dbReference type="PROSITE" id="PS51832">
    <property type="entry name" value="HD_GYP"/>
    <property type="match status" value="1"/>
</dbReference>
<dbReference type="PANTHER" id="PTHR45228">
    <property type="entry name" value="CYCLIC DI-GMP PHOSPHODIESTERASE TM_0186-RELATED"/>
    <property type="match status" value="1"/>
</dbReference>
<dbReference type="CDD" id="cd00077">
    <property type="entry name" value="HDc"/>
    <property type="match status" value="1"/>
</dbReference>